<protein>
    <submittedName>
        <fullName evidence="1">Uncharacterized protein</fullName>
    </submittedName>
</protein>
<organism evidence="1 2">
    <name type="scientific">Brassica cretica</name>
    <name type="common">Mustard</name>
    <dbReference type="NCBI Taxonomy" id="69181"/>
    <lineage>
        <taxon>Eukaryota</taxon>
        <taxon>Viridiplantae</taxon>
        <taxon>Streptophyta</taxon>
        <taxon>Embryophyta</taxon>
        <taxon>Tracheophyta</taxon>
        <taxon>Spermatophyta</taxon>
        <taxon>Magnoliopsida</taxon>
        <taxon>eudicotyledons</taxon>
        <taxon>Gunneridae</taxon>
        <taxon>Pentapetalae</taxon>
        <taxon>rosids</taxon>
        <taxon>malvids</taxon>
        <taxon>Brassicales</taxon>
        <taxon>Brassicaceae</taxon>
        <taxon>Brassiceae</taxon>
        <taxon>Brassica</taxon>
    </lineage>
</organism>
<dbReference type="Proteomes" id="UP000712600">
    <property type="component" value="Unassembled WGS sequence"/>
</dbReference>
<comment type="caution">
    <text evidence="1">The sequence shown here is derived from an EMBL/GenBank/DDBJ whole genome shotgun (WGS) entry which is preliminary data.</text>
</comment>
<gene>
    <name evidence="1" type="ORF">F2Q69_00041652</name>
</gene>
<reference evidence="1" key="1">
    <citation type="submission" date="2019-12" db="EMBL/GenBank/DDBJ databases">
        <title>Genome sequencing and annotation of Brassica cretica.</title>
        <authorList>
            <person name="Studholme D.J."/>
            <person name="Sarris P."/>
        </authorList>
    </citation>
    <scope>NUCLEOTIDE SEQUENCE</scope>
    <source>
        <strain evidence="1">PFS-109/04</strain>
        <tissue evidence="1">Leaf</tissue>
    </source>
</reference>
<proteinExistence type="predicted"/>
<dbReference type="EMBL" id="QGKX02001621">
    <property type="protein sequence ID" value="KAF3505223.1"/>
    <property type="molecule type" value="Genomic_DNA"/>
</dbReference>
<accession>A0A8S9NVZ4</accession>
<evidence type="ECO:0000313" key="1">
    <source>
        <dbReference type="EMBL" id="KAF3505223.1"/>
    </source>
</evidence>
<dbReference type="AlphaFoldDB" id="A0A8S9NVZ4"/>
<name>A0A8S9NVZ4_BRACR</name>
<sequence>MLNALASSDIVAGFFFFSGLRSSTSGCGGLLGAVYSSSAKTLIILGSFGMEFIKWLRQISNSIDLFGLRRKEIAEKNKSYLFVEDEQLPLQLKIEDKLRASVKIHPAINLLQFIGVEVNFSVSLYQKGEGEFKIVNGFNEKKTFIVKFKRIRKSTRAGEIEGLKKKKPLKS</sequence>
<evidence type="ECO:0000313" key="2">
    <source>
        <dbReference type="Proteomes" id="UP000712600"/>
    </source>
</evidence>